<reference evidence="8" key="1">
    <citation type="submission" date="2009-11" db="EMBL/GenBank/DDBJ databases">
        <authorList>
            <consortium name="The Broad Institute Genome Sequencing Platform"/>
            <person name="Ward D."/>
            <person name="Feldgarden M."/>
            <person name="Earl A."/>
            <person name="Young S.K."/>
            <person name="Zeng Q."/>
            <person name="Koehrsen M."/>
            <person name="Alvarado L."/>
            <person name="Berlin A."/>
            <person name="Bochicchio J."/>
            <person name="Borenstein D."/>
            <person name="Chapman S.B."/>
            <person name="Chen Z."/>
            <person name="Engels R."/>
            <person name="Freedman E."/>
            <person name="Gellesch M."/>
            <person name="Goldberg J."/>
            <person name="Griggs A."/>
            <person name="Gujja S."/>
            <person name="Heilman E."/>
            <person name="Heiman D."/>
            <person name="Hepburn T."/>
            <person name="Howarth C."/>
            <person name="Jen D."/>
            <person name="Larson L."/>
            <person name="Lewis B."/>
            <person name="Mehta T."/>
            <person name="Park D."/>
            <person name="Pearson M."/>
            <person name="Roberts A."/>
            <person name="Saif S."/>
            <person name="Shea T."/>
            <person name="Shenoy N."/>
            <person name="Sisk P."/>
            <person name="Stolte C."/>
            <person name="Sykes S."/>
            <person name="Thomson T."/>
            <person name="Walk T."/>
            <person name="White J."/>
            <person name="Yandava C."/>
            <person name="Izard J."/>
            <person name="Baranova O.V."/>
            <person name="Blanton J.M."/>
            <person name="Tanner A.C."/>
            <person name="Dewhirst F.E."/>
            <person name="Haas B."/>
            <person name="Nusbaum C."/>
            <person name="Birren B."/>
        </authorList>
    </citation>
    <scope>NUCLEOTIDE SEQUENCE [LARGE SCALE GENOMIC DNA]</scope>
    <source>
        <strain evidence="8">1-1 BBBD Race 1</strain>
    </source>
</reference>
<dbReference type="InterPro" id="IPR007194">
    <property type="entry name" value="TRAPP_component"/>
</dbReference>
<evidence type="ECO:0000256" key="4">
    <source>
        <dbReference type="ARBA" id="ARBA00022448"/>
    </source>
</evidence>
<sequence length="169" mass="18505">MCKVHSFHVIGTLHRGYNKSTRRIDLLARSLLSRCSNFREVGEVVSKVAFKMFLGYSPHASRNPQVTSGLLGFTLSFNKNVLAEFVEVPEDALGAQVNPGPAAVSVGGMWDSQICCGFIRGALEMVIIGHCQSIKPVAPSSKRSKGDTSYLAQQGKQYSLRFCASKRCY</sequence>
<gene>
    <name evidence="8" type="ORF">PTTG_04738</name>
</gene>
<reference evidence="8" key="2">
    <citation type="submission" date="2016-05" db="EMBL/GenBank/DDBJ databases">
        <title>Comparative analysis highlights variable genome content of wheat rusts and divergence of the mating loci.</title>
        <authorList>
            <person name="Cuomo C.A."/>
            <person name="Bakkeren G."/>
            <person name="Szabo L."/>
            <person name="Khalil H."/>
            <person name="Joly D."/>
            <person name="Goldberg J."/>
            <person name="Young S."/>
            <person name="Zeng Q."/>
            <person name="Fellers J."/>
        </authorList>
    </citation>
    <scope>NUCLEOTIDE SEQUENCE [LARGE SCALE GENOMIC DNA]</scope>
    <source>
        <strain evidence="8">1-1 BBBD Race 1</strain>
    </source>
</reference>
<evidence type="ECO:0000313" key="8">
    <source>
        <dbReference type="EMBL" id="OAV88967.1"/>
    </source>
</evidence>
<dbReference type="SUPFAM" id="SSF111126">
    <property type="entry name" value="Ligand-binding domain in the NO signalling and Golgi transport"/>
    <property type="match status" value="1"/>
</dbReference>
<dbReference type="Gene3D" id="3.30.1380.20">
    <property type="entry name" value="Trafficking protein particle complex subunit 3"/>
    <property type="match status" value="1"/>
</dbReference>
<dbReference type="Proteomes" id="UP000005240">
    <property type="component" value="Unassembled WGS sequence"/>
</dbReference>
<dbReference type="AlphaFoldDB" id="A0A180G8D5"/>
<evidence type="ECO:0000256" key="7">
    <source>
        <dbReference type="ARBA" id="ARBA00023034"/>
    </source>
</evidence>
<evidence type="ECO:0000256" key="2">
    <source>
        <dbReference type="ARBA" id="ARBA00004240"/>
    </source>
</evidence>
<dbReference type="GO" id="GO:0005783">
    <property type="term" value="C:endoplasmic reticulum"/>
    <property type="evidence" value="ECO:0007669"/>
    <property type="project" value="UniProtKB-SubCell"/>
</dbReference>
<comment type="subcellular location">
    <subcellularLocation>
        <location evidence="2">Endoplasmic reticulum</location>
    </subcellularLocation>
    <subcellularLocation>
        <location evidence="1">Golgi apparatus</location>
        <location evidence="1">cis-Golgi network</location>
    </subcellularLocation>
</comment>
<keyword evidence="7" id="KW-0333">Golgi apparatus</keyword>
<keyword evidence="6" id="KW-0931">ER-Golgi transport</keyword>
<dbReference type="GO" id="GO:0005794">
    <property type="term" value="C:Golgi apparatus"/>
    <property type="evidence" value="ECO:0007669"/>
    <property type="project" value="UniProtKB-SubCell"/>
</dbReference>
<accession>A0A180G8D5</accession>
<reference evidence="9 10" key="3">
    <citation type="journal article" date="2017" name="G3 (Bethesda)">
        <title>Comparative analysis highlights variable genome content of wheat rusts and divergence of the mating loci.</title>
        <authorList>
            <person name="Cuomo C.A."/>
            <person name="Bakkeren G."/>
            <person name="Khalil H.B."/>
            <person name="Panwar V."/>
            <person name="Joly D."/>
            <person name="Linning R."/>
            <person name="Sakthikumar S."/>
            <person name="Song X."/>
            <person name="Adiconis X."/>
            <person name="Fan L."/>
            <person name="Goldberg J.M."/>
            <person name="Levin J.Z."/>
            <person name="Young S."/>
            <person name="Zeng Q."/>
            <person name="Anikster Y."/>
            <person name="Bruce M."/>
            <person name="Wang M."/>
            <person name="Yin C."/>
            <person name="McCallum B."/>
            <person name="Szabo L.J."/>
            <person name="Hulbert S."/>
            <person name="Chen X."/>
            <person name="Fellers J.P."/>
        </authorList>
    </citation>
    <scope>NUCLEOTIDE SEQUENCE</scope>
    <source>
        <strain evidence="10">Isolate 1-1 / race 1 (BBBD)</strain>
        <strain evidence="9">isolate 1-1 / race 1 (BBBD)</strain>
    </source>
</reference>
<dbReference type="GO" id="GO:0048193">
    <property type="term" value="P:Golgi vesicle transport"/>
    <property type="evidence" value="ECO:0007669"/>
    <property type="project" value="InterPro"/>
</dbReference>
<dbReference type="InterPro" id="IPR024096">
    <property type="entry name" value="NO_sig/Golgi_transp_ligand-bd"/>
</dbReference>
<organism evidence="8">
    <name type="scientific">Puccinia triticina (isolate 1-1 / race 1 (BBBD))</name>
    <name type="common">Brown leaf rust fungus</name>
    <dbReference type="NCBI Taxonomy" id="630390"/>
    <lineage>
        <taxon>Eukaryota</taxon>
        <taxon>Fungi</taxon>
        <taxon>Dikarya</taxon>
        <taxon>Basidiomycota</taxon>
        <taxon>Pucciniomycotina</taxon>
        <taxon>Pucciniomycetes</taxon>
        <taxon>Pucciniales</taxon>
        <taxon>Pucciniaceae</taxon>
        <taxon>Puccinia</taxon>
    </lineage>
</organism>
<dbReference type="EnsemblFungi" id="PTTG_04738-t43_1">
    <property type="protein sequence ID" value="PTTG_04738-t43_1-p1"/>
    <property type="gene ID" value="PTTG_04738"/>
</dbReference>
<dbReference type="EMBL" id="ADAS02000146">
    <property type="protein sequence ID" value="OAV88967.1"/>
    <property type="molecule type" value="Genomic_DNA"/>
</dbReference>
<dbReference type="Pfam" id="PF04051">
    <property type="entry name" value="TRAPP"/>
    <property type="match status" value="1"/>
</dbReference>
<protein>
    <submittedName>
        <fullName evidence="8 9">Uncharacterized protein</fullName>
    </submittedName>
</protein>
<evidence type="ECO:0000313" key="10">
    <source>
        <dbReference type="Proteomes" id="UP000005240"/>
    </source>
</evidence>
<dbReference type="InterPro" id="IPR016721">
    <property type="entry name" value="Bet3"/>
</dbReference>
<evidence type="ECO:0000256" key="3">
    <source>
        <dbReference type="ARBA" id="ARBA00006218"/>
    </source>
</evidence>
<keyword evidence="4" id="KW-0813">Transport</keyword>
<dbReference type="OrthoDB" id="10262857at2759"/>
<dbReference type="GO" id="GO:0030008">
    <property type="term" value="C:TRAPP complex"/>
    <property type="evidence" value="ECO:0007669"/>
    <property type="project" value="InterPro"/>
</dbReference>
<comment type="similarity">
    <text evidence="3">Belongs to the TRAPP small subunits family. BET3 subfamily.</text>
</comment>
<evidence type="ECO:0000256" key="6">
    <source>
        <dbReference type="ARBA" id="ARBA00022892"/>
    </source>
</evidence>
<keyword evidence="10" id="KW-1185">Reference proteome</keyword>
<name>A0A180G8D5_PUCT1</name>
<reference evidence="9" key="4">
    <citation type="submission" date="2025-05" db="UniProtKB">
        <authorList>
            <consortium name="EnsemblFungi"/>
        </authorList>
    </citation>
    <scope>IDENTIFICATION</scope>
    <source>
        <strain evidence="9">isolate 1-1 / race 1 (BBBD)</strain>
    </source>
</reference>
<evidence type="ECO:0000256" key="1">
    <source>
        <dbReference type="ARBA" id="ARBA00004222"/>
    </source>
</evidence>
<evidence type="ECO:0000313" key="9">
    <source>
        <dbReference type="EnsemblFungi" id="PTTG_04738-t43_1-p1"/>
    </source>
</evidence>
<keyword evidence="5" id="KW-0256">Endoplasmic reticulum</keyword>
<proteinExistence type="inferred from homology"/>
<evidence type="ECO:0000256" key="5">
    <source>
        <dbReference type="ARBA" id="ARBA00022824"/>
    </source>
</evidence>
<dbReference type="PANTHER" id="PTHR13048">
    <property type="entry name" value="TRAFFICKING PROTEIN PARTICLE COMPLEX SUBUNIT 3"/>
    <property type="match status" value="1"/>
</dbReference>
<dbReference type="VEuPathDB" id="FungiDB:PTTG_04738"/>